<evidence type="ECO:0000313" key="3">
    <source>
        <dbReference type="Proteomes" id="UP000541109"/>
    </source>
</evidence>
<dbReference type="RefSeq" id="WP_182163074.1">
    <property type="nucleotide sequence ID" value="NZ_JACFXV010000043.1"/>
</dbReference>
<accession>A0A839AAG3</accession>
<name>A0A839AAG3_9HYPH</name>
<organism evidence="2 3">
    <name type="scientific">Stappia albiluteola</name>
    <dbReference type="NCBI Taxonomy" id="2758565"/>
    <lineage>
        <taxon>Bacteria</taxon>
        <taxon>Pseudomonadati</taxon>
        <taxon>Pseudomonadota</taxon>
        <taxon>Alphaproteobacteria</taxon>
        <taxon>Hyphomicrobiales</taxon>
        <taxon>Stappiaceae</taxon>
        <taxon>Stappia</taxon>
    </lineage>
</organism>
<proteinExistence type="predicted"/>
<dbReference type="Pfam" id="PF11695">
    <property type="entry name" value="DUF3291"/>
    <property type="match status" value="1"/>
</dbReference>
<gene>
    <name evidence="2" type="ORF">H2509_05430</name>
</gene>
<protein>
    <submittedName>
        <fullName evidence="2">DUF3291 domain-containing protein</fullName>
    </submittedName>
</protein>
<dbReference type="AlphaFoldDB" id="A0A839AAG3"/>
<keyword evidence="3" id="KW-1185">Reference proteome</keyword>
<dbReference type="InterPro" id="IPR011008">
    <property type="entry name" value="Dimeric_a/b-barrel"/>
</dbReference>
<comment type="caution">
    <text evidence="2">The sequence shown here is derived from an EMBL/GenBank/DDBJ whole genome shotgun (WGS) entry which is preliminary data.</text>
</comment>
<evidence type="ECO:0000313" key="2">
    <source>
        <dbReference type="EMBL" id="MBA5776563.1"/>
    </source>
</evidence>
<dbReference type="EMBL" id="JACFXV010000043">
    <property type="protein sequence ID" value="MBA5776563.1"/>
    <property type="molecule type" value="Genomic_DNA"/>
</dbReference>
<dbReference type="Proteomes" id="UP000541109">
    <property type="component" value="Unassembled WGS sequence"/>
</dbReference>
<reference evidence="2 3" key="1">
    <citation type="submission" date="2020-07" db="EMBL/GenBank/DDBJ databases">
        <title>Stappia sp., F7233, whole genome shotgun sequencing project.</title>
        <authorList>
            <person name="Jiang S."/>
            <person name="Liu Z.W."/>
            <person name="Du Z.J."/>
        </authorList>
    </citation>
    <scope>NUCLEOTIDE SEQUENCE [LARGE SCALE GENOMIC DNA]</scope>
    <source>
        <strain evidence="2 3">F7233</strain>
    </source>
</reference>
<evidence type="ECO:0000259" key="1">
    <source>
        <dbReference type="Pfam" id="PF11695"/>
    </source>
</evidence>
<feature type="domain" description="DUF3291" evidence="1">
    <location>
        <begin position="7"/>
        <end position="153"/>
    </location>
</feature>
<dbReference type="InterPro" id="IPR021708">
    <property type="entry name" value="DUF3291"/>
</dbReference>
<sequence length="186" mass="21330">MRRPCVALYTFGIFARPSSDPVNDGFRELDPVNLRAVEVSDGFLGRSGYDGEPGPECWGAQIYPRFYVERGDGWSPSTLSKWRDLESIYAFTYSGIHLEALKRGGEWFVRPSWPPYVLWWIDSDHRPDWREGVERMEHLHDHGPSARAFNFKKPFDEGGNPTTLDRDLVKAKSRLNAERLEGLGLV</sequence>
<dbReference type="SUPFAM" id="SSF54909">
    <property type="entry name" value="Dimeric alpha+beta barrel"/>
    <property type="match status" value="1"/>
</dbReference>